<evidence type="ECO:0000313" key="2">
    <source>
        <dbReference type="EMBL" id="JAV67480.1"/>
    </source>
</evidence>
<sequence>MMKTNPSRKLNRLQFGKLLSEAWGLYATVKNAVSAFSSAGIVPFNPEAIRDYAFLTQTVLAARPENNVKSTRSPGVSTTHLPASPQPGPSVLRERSNNVDQDDLTP</sequence>
<name>A0A1Y1L522_PHOPY</name>
<dbReference type="AlphaFoldDB" id="A0A1Y1L522"/>
<organism evidence="2">
    <name type="scientific">Photinus pyralis</name>
    <name type="common">Common eastern firefly</name>
    <name type="synonym">Lampyris pyralis</name>
    <dbReference type="NCBI Taxonomy" id="7054"/>
    <lineage>
        <taxon>Eukaryota</taxon>
        <taxon>Metazoa</taxon>
        <taxon>Ecdysozoa</taxon>
        <taxon>Arthropoda</taxon>
        <taxon>Hexapoda</taxon>
        <taxon>Insecta</taxon>
        <taxon>Pterygota</taxon>
        <taxon>Neoptera</taxon>
        <taxon>Endopterygota</taxon>
        <taxon>Coleoptera</taxon>
        <taxon>Polyphaga</taxon>
        <taxon>Elateriformia</taxon>
        <taxon>Elateroidea</taxon>
        <taxon>Lampyridae</taxon>
        <taxon>Lampyrinae</taxon>
        <taxon>Photinus</taxon>
    </lineage>
</organism>
<protein>
    <submittedName>
        <fullName evidence="2">Uncharacterized protein</fullName>
    </submittedName>
</protein>
<feature type="region of interest" description="Disordered" evidence="1">
    <location>
        <begin position="64"/>
        <end position="106"/>
    </location>
</feature>
<reference evidence="2" key="1">
    <citation type="journal article" date="2016" name="Sci. Rep.">
        <title>Molecular characterization of firefly nuptial gifts: a multi-omics approach sheds light on postcopulatory sexual selection.</title>
        <authorList>
            <person name="Al-Wathiqui N."/>
            <person name="Fallon T.R."/>
            <person name="South A."/>
            <person name="Weng J.K."/>
            <person name="Lewis S.M."/>
        </authorList>
    </citation>
    <scope>NUCLEOTIDE SEQUENCE</scope>
</reference>
<dbReference type="EMBL" id="GEZM01067608">
    <property type="protein sequence ID" value="JAV67480.1"/>
    <property type="molecule type" value="Transcribed_RNA"/>
</dbReference>
<feature type="compositionally biased region" description="Polar residues" evidence="1">
    <location>
        <begin position="67"/>
        <end position="81"/>
    </location>
</feature>
<evidence type="ECO:0000256" key="1">
    <source>
        <dbReference type="SAM" id="MobiDB-lite"/>
    </source>
</evidence>
<accession>A0A1Y1L522</accession>
<proteinExistence type="predicted"/>